<name>A0A4Y2BRM5_ARAVE</name>
<evidence type="ECO:0000313" key="2">
    <source>
        <dbReference type="EMBL" id="GBL94319.1"/>
    </source>
</evidence>
<reference evidence="2 3" key="1">
    <citation type="journal article" date="2019" name="Sci. Rep.">
        <title>Orb-weaving spider Araneus ventricosus genome elucidates the spidroin gene catalogue.</title>
        <authorList>
            <person name="Kono N."/>
            <person name="Nakamura H."/>
            <person name="Ohtoshi R."/>
            <person name="Moran D.A.P."/>
            <person name="Shinohara A."/>
            <person name="Yoshida Y."/>
            <person name="Fujiwara M."/>
            <person name="Mori M."/>
            <person name="Tomita M."/>
            <person name="Arakawa K."/>
        </authorList>
    </citation>
    <scope>NUCLEOTIDE SEQUENCE [LARGE SCALE GENOMIC DNA]</scope>
</reference>
<evidence type="ECO:0000256" key="1">
    <source>
        <dbReference type="SAM" id="MobiDB-lite"/>
    </source>
</evidence>
<evidence type="ECO:0000313" key="3">
    <source>
        <dbReference type="Proteomes" id="UP000499080"/>
    </source>
</evidence>
<feature type="region of interest" description="Disordered" evidence="1">
    <location>
        <begin position="1"/>
        <end position="21"/>
    </location>
</feature>
<dbReference type="EMBL" id="BGPR01000101">
    <property type="protein sequence ID" value="GBL94319.1"/>
    <property type="molecule type" value="Genomic_DNA"/>
</dbReference>
<accession>A0A4Y2BRM5</accession>
<protein>
    <submittedName>
        <fullName evidence="2">Uncharacterized protein</fullName>
    </submittedName>
</protein>
<dbReference type="Proteomes" id="UP000499080">
    <property type="component" value="Unassembled WGS sequence"/>
</dbReference>
<dbReference type="AlphaFoldDB" id="A0A4Y2BRM5"/>
<comment type="caution">
    <text evidence="2">The sequence shown here is derived from an EMBL/GenBank/DDBJ whole genome shotgun (WGS) entry which is preliminary data.</text>
</comment>
<proteinExistence type="predicted"/>
<gene>
    <name evidence="2" type="ORF">AVEN_16833_1</name>
</gene>
<organism evidence="2 3">
    <name type="scientific">Araneus ventricosus</name>
    <name type="common">Orbweaver spider</name>
    <name type="synonym">Epeira ventricosa</name>
    <dbReference type="NCBI Taxonomy" id="182803"/>
    <lineage>
        <taxon>Eukaryota</taxon>
        <taxon>Metazoa</taxon>
        <taxon>Ecdysozoa</taxon>
        <taxon>Arthropoda</taxon>
        <taxon>Chelicerata</taxon>
        <taxon>Arachnida</taxon>
        <taxon>Araneae</taxon>
        <taxon>Araneomorphae</taxon>
        <taxon>Entelegynae</taxon>
        <taxon>Araneoidea</taxon>
        <taxon>Araneidae</taxon>
        <taxon>Araneus</taxon>
    </lineage>
</organism>
<keyword evidence="3" id="KW-1185">Reference proteome</keyword>
<sequence length="148" mass="16889">MTKSEYGPMNKHFGPIPTRAAESRAGPQTKYWYAGPSAYSGWAPIHNYKRKINKLPLATIIRQWRLTFDWTINSTRRDSSIPRQPADGFDPKFEAVCNSDDIPKSIPNFIHLACCVYGLSRSNAYGWIERLLVQSLIQIYDSGVKAMY</sequence>